<dbReference type="Proteomes" id="UP000830639">
    <property type="component" value="Chromosome"/>
</dbReference>
<organism evidence="1 2">
    <name type="scientific">Gottfriedia acidiceleris</name>
    <dbReference type="NCBI Taxonomy" id="371036"/>
    <lineage>
        <taxon>Bacteria</taxon>
        <taxon>Bacillati</taxon>
        <taxon>Bacillota</taxon>
        <taxon>Bacilli</taxon>
        <taxon>Bacillales</taxon>
        <taxon>Bacillaceae</taxon>
        <taxon>Gottfriedia</taxon>
    </lineage>
</organism>
<dbReference type="EMBL" id="CP096034">
    <property type="protein sequence ID" value="UPM53178.1"/>
    <property type="molecule type" value="Genomic_DNA"/>
</dbReference>
<keyword evidence="2" id="KW-1185">Reference proteome</keyword>
<proteinExistence type="predicted"/>
<gene>
    <name evidence="1" type="ORF">MY490_15335</name>
</gene>
<sequence>MIYYNRFSTKRDLSVSEGDRVEIIKRSDIYCINEEEPIYHSGTITKIDYDDLNRSPEKEAVGIWVKFDKDTVFNDGEEERIALAEIEEMFKKMYDIVGYAMVNEGVTLSITGEGIGKIINFDYQDGSLLPVSIQDGNGVEKRTITQADEELIEELKRYGTPQKYFHYVISQSKKMKK</sequence>
<accession>A0ABY4JJY4</accession>
<name>A0ABY4JJY4_9BACI</name>
<protein>
    <submittedName>
        <fullName evidence="1">Uncharacterized protein</fullName>
    </submittedName>
</protein>
<reference evidence="1 2" key="1">
    <citation type="submission" date="2022-04" db="EMBL/GenBank/DDBJ databases">
        <title>Mechanism of arsenic methylation and mitigation arsenic toxicity by Bacillus sp. LH14 from an Arsenic-Contaminated Paddy Soil.</title>
        <authorList>
            <person name="Wang D."/>
        </authorList>
    </citation>
    <scope>NUCLEOTIDE SEQUENCE [LARGE SCALE GENOMIC DNA]</scope>
    <source>
        <strain evidence="1 2">LH14</strain>
    </source>
</reference>
<evidence type="ECO:0000313" key="1">
    <source>
        <dbReference type="EMBL" id="UPM53178.1"/>
    </source>
</evidence>
<dbReference type="RefSeq" id="WP_248266484.1">
    <property type="nucleotide sequence ID" value="NZ_CP096034.1"/>
</dbReference>
<evidence type="ECO:0000313" key="2">
    <source>
        <dbReference type="Proteomes" id="UP000830639"/>
    </source>
</evidence>